<sequence length="230" mass="24469">MTDYRMVARHVRYWRGLVHHWSTVWPFTGTLASGDWATAILAIQVLETGVCWGGGSAGAGGLYEIALYDQATGGVPIAVENYFDPDTPGDWVAYVGDAWPSGHTGFVSAAEVALQVEWRAGLSSSGKPVYFRKWFHSVPNGGGAGASVDVNGASQTAIEAYIQAQTSIVGGLGAPLGRGSRLAATTPTVAAAYGNHQMPRGRRRKLSTTKAKESVNYQEILEILQNSNPT</sequence>
<dbReference type="AlphaFoldDB" id="A0A0H5Q7F3"/>
<dbReference type="EMBL" id="LN854024">
    <property type="protein sequence ID" value="CRY97320.1"/>
    <property type="molecule type" value="Genomic_DNA"/>
</dbReference>
<evidence type="ECO:0000313" key="1">
    <source>
        <dbReference type="EMBL" id="CRY97320.1"/>
    </source>
</evidence>
<proteinExistence type="predicted"/>
<organism evidence="1">
    <name type="scientific">uncultured prokaryote</name>
    <dbReference type="NCBI Taxonomy" id="198431"/>
    <lineage>
        <taxon>unclassified sequences</taxon>
        <taxon>environmental samples</taxon>
    </lineage>
</organism>
<reference evidence="1" key="1">
    <citation type="submission" date="2015-06" db="EMBL/GenBank/DDBJ databases">
        <authorList>
            <person name="Joergensen T."/>
        </authorList>
    </citation>
    <scope>NUCLEOTIDE SEQUENCE</scope>
    <source>
        <strain evidence="1">RGFK1485</strain>
    </source>
</reference>
<reference evidence="1" key="2">
    <citation type="submission" date="2015-07" db="EMBL/GenBank/DDBJ databases">
        <title>Plasmids, circular viruses and viroids from rat gut.</title>
        <authorList>
            <person name="Jorgensen T.J."/>
            <person name="Hansen M.A."/>
            <person name="Xu Z."/>
            <person name="Tabak M.A."/>
            <person name="Sorensen S.J."/>
            <person name="Hansen L.H."/>
        </authorList>
    </citation>
    <scope>NUCLEOTIDE SEQUENCE</scope>
    <source>
        <strain evidence="1">RGFK1485</strain>
    </source>
</reference>
<protein>
    <submittedName>
        <fullName evidence="1">Uncharacterized protein</fullName>
    </submittedName>
</protein>
<name>A0A0H5Q7F3_9ZZZZ</name>
<accession>A0A0H5Q7F3</accession>